<evidence type="ECO:0000256" key="1">
    <source>
        <dbReference type="SAM" id="Coils"/>
    </source>
</evidence>
<comment type="caution">
    <text evidence="2">The sequence shown here is derived from an EMBL/GenBank/DDBJ whole genome shotgun (WGS) entry which is preliminary data.</text>
</comment>
<evidence type="ECO:0000313" key="2">
    <source>
        <dbReference type="EMBL" id="PNH10823.1"/>
    </source>
</evidence>
<sequence>MDDEVDGAKWDAWNRLLSGLATQLSVVGKKDDGVLSRLFELAVEMRDKLKFSQGRLRSVKQELATTAANARSERHESLARLRELETEVARLAGAVHAQGSTLGARETVAQAQAVENEHLRRQVAALEKQLAHIEEDRVTTLTERNEALRHLDRMTQLLEESETAVVAAQTDHSGLLGELVATKGRLADLSALETLYGAARDELERLDKENLELKDMVTSGTAQLGRSRASMLVAQ</sequence>
<gene>
    <name evidence="2" type="ORF">TSOC_002338</name>
</gene>
<keyword evidence="3" id="KW-1185">Reference proteome</keyword>
<organism evidence="2 3">
    <name type="scientific">Tetrabaena socialis</name>
    <dbReference type="NCBI Taxonomy" id="47790"/>
    <lineage>
        <taxon>Eukaryota</taxon>
        <taxon>Viridiplantae</taxon>
        <taxon>Chlorophyta</taxon>
        <taxon>core chlorophytes</taxon>
        <taxon>Chlorophyceae</taxon>
        <taxon>CS clade</taxon>
        <taxon>Chlamydomonadales</taxon>
        <taxon>Tetrabaenaceae</taxon>
        <taxon>Tetrabaena</taxon>
    </lineage>
</organism>
<feature type="coiled-coil region" evidence="1">
    <location>
        <begin position="189"/>
        <end position="216"/>
    </location>
</feature>
<reference evidence="2 3" key="1">
    <citation type="journal article" date="2017" name="Mol. Biol. Evol.">
        <title>The 4-celled Tetrabaena socialis nuclear genome reveals the essential components for genetic control of cell number at the origin of multicellularity in the volvocine lineage.</title>
        <authorList>
            <person name="Featherston J."/>
            <person name="Arakaki Y."/>
            <person name="Hanschen E.R."/>
            <person name="Ferris P.J."/>
            <person name="Michod R.E."/>
            <person name="Olson B.J.S.C."/>
            <person name="Nozaki H."/>
            <person name="Durand P.M."/>
        </authorList>
    </citation>
    <scope>NUCLEOTIDE SEQUENCE [LARGE SCALE GENOMIC DNA]</scope>
    <source>
        <strain evidence="2 3">NIES-571</strain>
    </source>
</reference>
<evidence type="ECO:0000313" key="3">
    <source>
        <dbReference type="Proteomes" id="UP000236333"/>
    </source>
</evidence>
<feature type="coiled-coil region" evidence="1">
    <location>
        <begin position="67"/>
        <end position="164"/>
    </location>
</feature>
<dbReference type="OrthoDB" id="538159at2759"/>
<keyword evidence="1" id="KW-0175">Coiled coil</keyword>
<protein>
    <submittedName>
        <fullName evidence="2">Uncharacterized protein</fullName>
    </submittedName>
</protein>
<dbReference type="EMBL" id="PGGS01000045">
    <property type="protein sequence ID" value="PNH10823.1"/>
    <property type="molecule type" value="Genomic_DNA"/>
</dbReference>
<dbReference type="Proteomes" id="UP000236333">
    <property type="component" value="Unassembled WGS sequence"/>
</dbReference>
<proteinExistence type="predicted"/>
<dbReference type="AlphaFoldDB" id="A0A2J8AE83"/>
<accession>A0A2J8AE83</accession>
<name>A0A2J8AE83_9CHLO</name>